<comment type="caution">
    <text evidence="2">The sequence shown here is derived from an EMBL/GenBank/DDBJ whole genome shotgun (WGS) entry which is preliminary data.</text>
</comment>
<evidence type="ECO:0000313" key="3">
    <source>
        <dbReference type="Proteomes" id="UP001209878"/>
    </source>
</evidence>
<evidence type="ECO:0000313" key="2">
    <source>
        <dbReference type="EMBL" id="KAK2193707.1"/>
    </source>
</evidence>
<feature type="transmembrane region" description="Helical" evidence="1">
    <location>
        <begin position="30"/>
        <end position="52"/>
    </location>
</feature>
<dbReference type="AlphaFoldDB" id="A0AAD9ULJ3"/>
<sequence>MATLGVHVRLPRSPAPLLYVFSATNTLNGWILAFFRTSLFLNFSTIISSYLLPAANIPMADILPRLRIMAVIGISSSKASQISGNWSNAVFTCSLTRRCCLMISASPVTFTFCGSLCAFKSSTA</sequence>
<keyword evidence="1" id="KW-0472">Membrane</keyword>
<accession>A0AAD9ULJ3</accession>
<keyword evidence="1" id="KW-0812">Transmembrane</keyword>
<keyword evidence="3" id="KW-1185">Reference proteome</keyword>
<evidence type="ECO:0000256" key="1">
    <source>
        <dbReference type="SAM" id="Phobius"/>
    </source>
</evidence>
<dbReference type="Proteomes" id="UP001209878">
    <property type="component" value="Unassembled WGS sequence"/>
</dbReference>
<dbReference type="EMBL" id="JAODUO010000008">
    <property type="protein sequence ID" value="KAK2193707.1"/>
    <property type="molecule type" value="Genomic_DNA"/>
</dbReference>
<reference evidence="2" key="1">
    <citation type="journal article" date="2023" name="Mol. Biol. Evol.">
        <title>Third-Generation Sequencing Reveals the Adaptive Role of the Epigenome in Three Deep-Sea Polychaetes.</title>
        <authorList>
            <person name="Perez M."/>
            <person name="Aroh O."/>
            <person name="Sun Y."/>
            <person name="Lan Y."/>
            <person name="Juniper S.K."/>
            <person name="Young C.R."/>
            <person name="Angers B."/>
            <person name="Qian P.Y."/>
        </authorList>
    </citation>
    <scope>NUCLEOTIDE SEQUENCE</scope>
    <source>
        <strain evidence="2">R07B-5</strain>
    </source>
</reference>
<name>A0AAD9ULJ3_RIDPI</name>
<organism evidence="2 3">
    <name type="scientific">Ridgeia piscesae</name>
    <name type="common">Tubeworm</name>
    <dbReference type="NCBI Taxonomy" id="27915"/>
    <lineage>
        <taxon>Eukaryota</taxon>
        <taxon>Metazoa</taxon>
        <taxon>Spiralia</taxon>
        <taxon>Lophotrochozoa</taxon>
        <taxon>Annelida</taxon>
        <taxon>Polychaeta</taxon>
        <taxon>Sedentaria</taxon>
        <taxon>Canalipalpata</taxon>
        <taxon>Sabellida</taxon>
        <taxon>Siboglinidae</taxon>
        <taxon>Ridgeia</taxon>
    </lineage>
</organism>
<gene>
    <name evidence="2" type="ORF">NP493_8g09056</name>
</gene>
<protein>
    <submittedName>
        <fullName evidence="2">Uncharacterized protein</fullName>
    </submittedName>
</protein>
<proteinExistence type="predicted"/>
<keyword evidence="1" id="KW-1133">Transmembrane helix</keyword>